<protein>
    <submittedName>
        <fullName evidence="1">Uncharacterized protein</fullName>
    </submittedName>
</protein>
<accession>A0A9X5BEJ5</accession>
<evidence type="ECO:0000313" key="2">
    <source>
        <dbReference type="Proteomes" id="UP001154420"/>
    </source>
</evidence>
<sequence>MNGRRDRSICKGEGKWLRKYLDLPNGVPTDDTYRVVFSNICTDHFFQVTTGILLGTIDGIIELAGKQDNIYEKSVVSIDGKVSCGSGRKETVEGKVRALQPLNVYSDDYGMCLAQKFIKEKTNEIPAA</sequence>
<evidence type="ECO:0000313" key="1">
    <source>
        <dbReference type="EMBL" id="NBJ92192.1"/>
    </source>
</evidence>
<gene>
    <name evidence="1" type="ORF">D5281_06195</name>
</gene>
<dbReference type="RefSeq" id="WP_160559272.1">
    <property type="nucleotide sequence ID" value="NZ_QZDT01000006.1"/>
</dbReference>
<name>A0A9X5BEJ5_9FIRM</name>
<dbReference type="OrthoDB" id="9815086at2"/>
<comment type="caution">
    <text evidence="1">The sequence shown here is derived from an EMBL/GenBank/DDBJ whole genome shotgun (WGS) entry which is preliminary data.</text>
</comment>
<reference evidence="1" key="1">
    <citation type="submission" date="2018-09" db="EMBL/GenBank/DDBJ databases">
        <title>Murine metabolic-syndrome-specific gut microbial biobank.</title>
        <authorList>
            <person name="Liu C."/>
        </authorList>
    </citation>
    <scope>NUCLEOTIDE SEQUENCE</scope>
    <source>
        <strain evidence="1">D42-62</strain>
    </source>
</reference>
<dbReference type="PANTHER" id="PTHR30298:SF0">
    <property type="entry name" value="PROTEIN YBFL-RELATED"/>
    <property type="match status" value="1"/>
</dbReference>
<dbReference type="Proteomes" id="UP001154420">
    <property type="component" value="Unassembled WGS sequence"/>
</dbReference>
<dbReference type="InterPro" id="IPR051698">
    <property type="entry name" value="Transposase_11-like"/>
</dbReference>
<dbReference type="PANTHER" id="PTHR30298">
    <property type="entry name" value="H REPEAT-ASSOCIATED PREDICTED TRANSPOSASE"/>
    <property type="match status" value="1"/>
</dbReference>
<proteinExistence type="predicted"/>
<dbReference type="EMBL" id="QZDT01000006">
    <property type="protein sequence ID" value="NBJ92192.1"/>
    <property type="molecule type" value="Genomic_DNA"/>
</dbReference>
<organism evidence="1 2">
    <name type="scientific">Parablautia muri</name>
    <dbReference type="NCBI Taxonomy" id="2320879"/>
    <lineage>
        <taxon>Bacteria</taxon>
        <taxon>Bacillati</taxon>
        <taxon>Bacillota</taxon>
        <taxon>Clostridia</taxon>
        <taxon>Lachnospirales</taxon>
        <taxon>Lachnospiraceae</taxon>
        <taxon>Parablautia</taxon>
    </lineage>
</organism>
<dbReference type="AlphaFoldDB" id="A0A9X5BEJ5"/>
<keyword evidence="2" id="KW-1185">Reference proteome</keyword>